<evidence type="ECO:0000259" key="2">
    <source>
        <dbReference type="PROSITE" id="PS51733"/>
    </source>
</evidence>
<dbReference type="EMBL" id="JADILW010000015">
    <property type="protein sequence ID" value="MBO8479668.1"/>
    <property type="molecule type" value="Genomic_DNA"/>
</dbReference>
<dbReference type="Gene3D" id="3.30.930.10">
    <property type="entry name" value="Bira Bifunctional Protein, Domain 2"/>
    <property type="match status" value="1"/>
</dbReference>
<dbReference type="InterPro" id="IPR004143">
    <property type="entry name" value="BPL_LPL_catalytic"/>
</dbReference>
<dbReference type="InterPro" id="IPR004408">
    <property type="entry name" value="Biotin_CoA_COase_ligase"/>
</dbReference>
<evidence type="ECO:0000256" key="1">
    <source>
        <dbReference type="ARBA" id="ARBA00022598"/>
    </source>
</evidence>
<evidence type="ECO:0000313" key="4">
    <source>
        <dbReference type="Proteomes" id="UP000823769"/>
    </source>
</evidence>
<dbReference type="GO" id="GO:0005737">
    <property type="term" value="C:cytoplasm"/>
    <property type="evidence" value="ECO:0007669"/>
    <property type="project" value="TreeGrafter"/>
</dbReference>
<dbReference type="NCBIfam" id="TIGR00121">
    <property type="entry name" value="birA_ligase"/>
    <property type="match status" value="1"/>
</dbReference>
<name>A0A9D9IYA8_9BACT</name>
<organism evidence="3 4">
    <name type="scientific">Candidatus Cryptobacteroides avistercoris</name>
    <dbReference type="NCBI Taxonomy" id="2840758"/>
    <lineage>
        <taxon>Bacteria</taxon>
        <taxon>Pseudomonadati</taxon>
        <taxon>Bacteroidota</taxon>
        <taxon>Bacteroidia</taxon>
        <taxon>Bacteroidales</taxon>
        <taxon>Candidatus Cryptobacteroides</taxon>
    </lineage>
</organism>
<sequence length="210" mass="23453">MAPLQAETGIIWLERAESTNHELRSRIDGLDNLSVIAAHEQTAGRGQGDHSWFSSPGANLTFSMLMRFGEGWPVTLGSSDAEFVTRICTLAIHDYLLDRGIESRIKWPNDIWVGERKICGILIENSSMGGQLSWSIAGIGLNVNETSWPAELPNPVSMRELSGKTYDLEKELESLAGRLRSRYEETSCPEGRSRMEKEFGELVFRLPSKP</sequence>
<feature type="domain" description="BPL/LPL catalytic" evidence="2">
    <location>
        <begin position="1"/>
        <end position="187"/>
    </location>
</feature>
<protein>
    <submittedName>
        <fullName evidence="3">Biotin--[acetyl-CoA-carboxylase] ligase</fullName>
        <ecNumber evidence="3">6.3.4.15</ecNumber>
    </submittedName>
</protein>
<dbReference type="PANTHER" id="PTHR12835">
    <property type="entry name" value="BIOTIN PROTEIN LIGASE"/>
    <property type="match status" value="1"/>
</dbReference>
<dbReference type="Proteomes" id="UP000823769">
    <property type="component" value="Unassembled WGS sequence"/>
</dbReference>
<dbReference type="CDD" id="cd16442">
    <property type="entry name" value="BPL"/>
    <property type="match status" value="1"/>
</dbReference>
<reference evidence="3" key="2">
    <citation type="journal article" date="2021" name="PeerJ">
        <title>Extensive microbial diversity within the chicken gut microbiome revealed by metagenomics and culture.</title>
        <authorList>
            <person name="Gilroy R."/>
            <person name="Ravi A."/>
            <person name="Getino M."/>
            <person name="Pursley I."/>
            <person name="Horton D.L."/>
            <person name="Alikhan N.F."/>
            <person name="Baker D."/>
            <person name="Gharbi K."/>
            <person name="Hall N."/>
            <person name="Watson M."/>
            <person name="Adriaenssens E.M."/>
            <person name="Foster-Nyarko E."/>
            <person name="Jarju S."/>
            <person name="Secka A."/>
            <person name="Antonio M."/>
            <person name="Oren A."/>
            <person name="Chaudhuri R.R."/>
            <person name="La Ragione R."/>
            <person name="Hildebrand F."/>
            <person name="Pallen M.J."/>
        </authorList>
    </citation>
    <scope>NUCLEOTIDE SEQUENCE</scope>
    <source>
        <strain evidence="3">B3-1481</strain>
    </source>
</reference>
<gene>
    <name evidence="3" type="ORF">IAB76_00950</name>
</gene>
<evidence type="ECO:0000313" key="3">
    <source>
        <dbReference type="EMBL" id="MBO8479668.1"/>
    </source>
</evidence>
<dbReference type="PANTHER" id="PTHR12835:SF5">
    <property type="entry name" value="BIOTIN--PROTEIN LIGASE"/>
    <property type="match status" value="1"/>
</dbReference>
<dbReference type="InterPro" id="IPR045864">
    <property type="entry name" value="aa-tRNA-synth_II/BPL/LPL"/>
</dbReference>
<proteinExistence type="predicted"/>
<keyword evidence="1 3" id="KW-0436">Ligase</keyword>
<accession>A0A9D9IYA8</accession>
<dbReference type="SUPFAM" id="SSF55681">
    <property type="entry name" value="Class II aaRS and biotin synthetases"/>
    <property type="match status" value="1"/>
</dbReference>
<comment type="caution">
    <text evidence="3">The sequence shown here is derived from an EMBL/GenBank/DDBJ whole genome shotgun (WGS) entry which is preliminary data.</text>
</comment>
<reference evidence="3" key="1">
    <citation type="submission" date="2020-10" db="EMBL/GenBank/DDBJ databases">
        <authorList>
            <person name="Gilroy R."/>
        </authorList>
    </citation>
    <scope>NUCLEOTIDE SEQUENCE</scope>
    <source>
        <strain evidence="3">B3-1481</strain>
    </source>
</reference>
<dbReference type="AlphaFoldDB" id="A0A9D9IYA8"/>
<dbReference type="EC" id="6.3.4.15" evidence="3"/>
<dbReference type="PROSITE" id="PS51733">
    <property type="entry name" value="BPL_LPL_CATALYTIC"/>
    <property type="match status" value="1"/>
</dbReference>
<dbReference type="GO" id="GO:0004077">
    <property type="term" value="F:biotin--[biotin carboxyl-carrier protein] ligase activity"/>
    <property type="evidence" value="ECO:0007669"/>
    <property type="project" value="UniProtKB-EC"/>
</dbReference>
<dbReference type="Pfam" id="PF03099">
    <property type="entry name" value="BPL_LplA_LipB"/>
    <property type="match status" value="1"/>
</dbReference>